<dbReference type="RefSeq" id="YP_008530952.1">
    <property type="nucleotide sequence ID" value="NC_022328.1"/>
</dbReference>
<protein>
    <submittedName>
        <fullName evidence="2">Uncharacterized protein</fullName>
    </submittedName>
</protein>
<feature type="compositionally biased region" description="Basic residues" evidence="1">
    <location>
        <begin position="31"/>
        <end position="46"/>
    </location>
</feature>
<dbReference type="EMBL" id="KF279411">
    <property type="protein sequence ID" value="AGU91985.1"/>
    <property type="molecule type" value="Genomic_DNA"/>
</dbReference>
<reference evidence="2 3" key="1">
    <citation type="submission" date="2013-06" db="EMBL/GenBank/DDBJ databases">
        <authorList>
            <person name="Adawi E.C."/>
            <person name="Merrill C.A."/>
            <person name="Sargent C.J."/>
            <person name="Fisher J.N."/>
            <person name="Gardner A.V."/>
            <person name="Lunt B.L."/>
            <person name="Merrill B.D."/>
            <person name="Breakwell D.P."/>
            <person name="Burnett S.H."/>
            <person name="Grose J.H."/>
        </authorList>
    </citation>
    <scope>NUCLEOTIDE SEQUENCE [LARGE SCALE GENOMIC DNA]</scope>
</reference>
<name>T2A815_9CAUD</name>
<dbReference type="KEGG" id="vg:16834845"/>
<feature type="region of interest" description="Disordered" evidence="1">
    <location>
        <begin position="31"/>
        <end position="53"/>
    </location>
</feature>
<dbReference type="GeneID" id="16834845"/>
<keyword evidence="3" id="KW-1185">Reference proteome</keyword>
<evidence type="ECO:0000256" key="1">
    <source>
        <dbReference type="SAM" id="MobiDB-lite"/>
    </source>
</evidence>
<gene>
    <name evidence="2" type="ORF">ADAWI_72</name>
</gene>
<sequence>MRAEHPTTADERDAFGRYSRHALEYRAGAKKAIKVRSHRRDRRVARQHGYADA</sequence>
<dbReference type="Proteomes" id="UP000016711">
    <property type="component" value="Segment"/>
</dbReference>
<evidence type="ECO:0000313" key="2">
    <source>
        <dbReference type="EMBL" id="AGU91985.1"/>
    </source>
</evidence>
<organism evidence="2 3">
    <name type="scientific">Mycobacterium phage Adawi</name>
    <dbReference type="NCBI Taxonomy" id="1354507"/>
    <lineage>
        <taxon>Viruses</taxon>
        <taxon>Duplodnaviria</taxon>
        <taxon>Heunggongvirae</taxon>
        <taxon>Uroviricota</taxon>
        <taxon>Caudoviricetes</taxon>
        <taxon>Bclasvirinae</taxon>
        <taxon>Coopervirus</taxon>
        <taxon>Coopervirus adawi</taxon>
    </lineage>
</organism>
<accession>T2A815</accession>
<evidence type="ECO:0000313" key="3">
    <source>
        <dbReference type="Proteomes" id="UP000016711"/>
    </source>
</evidence>
<proteinExistence type="predicted"/>